<reference evidence="1 2" key="1">
    <citation type="journal article" date="2016" name="Nat. Commun.">
        <title>Ectomycorrhizal ecology is imprinted in the genome of the dominant symbiotic fungus Cenococcum geophilum.</title>
        <authorList>
            <consortium name="DOE Joint Genome Institute"/>
            <person name="Peter M."/>
            <person name="Kohler A."/>
            <person name="Ohm R.A."/>
            <person name="Kuo A."/>
            <person name="Krutzmann J."/>
            <person name="Morin E."/>
            <person name="Arend M."/>
            <person name="Barry K.W."/>
            <person name="Binder M."/>
            <person name="Choi C."/>
            <person name="Clum A."/>
            <person name="Copeland A."/>
            <person name="Grisel N."/>
            <person name="Haridas S."/>
            <person name="Kipfer T."/>
            <person name="LaButti K."/>
            <person name="Lindquist E."/>
            <person name="Lipzen A."/>
            <person name="Maire R."/>
            <person name="Meier B."/>
            <person name="Mihaltcheva S."/>
            <person name="Molinier V."/>
            <person name="Murat C."/>
            <person name="Poggeler S."/>
            <person name="Quandt C.A."/>
            <person name="Sperisen C."/>
            <person name="Tritt A."/>
            <person name="Tisserant E."/>
            <person name="Crous P.W."/>
            <person name="Henrissat B."/>
            <person name="Nehls U."/>
            <person name="Egli S."/>
            <person name="Spatafora J.W."/>
            <person name="Grigoriev I.V."/>
            <person name="Martin F.M."/>
        </authorList>
    </citation>
    <scope>NUCLEOTIDE SEQUENCE [LARGE SCALE GENOMIC DNA]</scope>
    <source>
        <strain evidence="1 2">CBS 207.34</strain>
    </source>
</reference>
<dbReference type="Proteomes" id="UP000250140">
    <property type="component" value="Unassembled WGS sequence"/>
</dbReference>
<name>A0A8E2EUQ2_9PEZI</name>
<protein>
    <submittedName>
        <fullName evidence="1">Uncharacterized protein</fullName>
    </submittedName>
</protein>
<evidence type="ECO:0000313" key="1">
    <source>
        <dbReference type="EMBL" id="OCL05262.1"/>
    </source>
</evidence>
<gene>
    <name evidence="1" type="ORF">AOQ84DRAFT_225027</name>
</gene>
<dbReference type="AlphaFoldDB" id="A0A8E2EUQ2"/>
<dbReference type="OrthoDB" id="3937014at2759"/>
<proteinExistence type="predicted"/>
<sequence length="394" mass="44229">MSDPINSAIGIVRVLKNAYDLYNACVQAGGDFRTVSKHVQGMTIVLEGVNSDLVKNPRSVINRGGDIAKNKSTRLKTLVVSCEVSLTKVKALLAKYHNFQHNRPSAWDSFKWGTSGKAEIANIQADLILSILLLNAFMAKEGLDVLSRVEQAIELLIEKFDRLGSPEPNGPTDARRQMSSGVHVGRCLIASFFISRLMARVRSKKAPLRKNSMTGNKRAEKIKPVIRVRSGLNKNKRRDTLLSSYVTKIASPDVNKPGFGSSSPLQSTNNRFLQTLSNKGNPMGEERLECWRIAKAKYAVGGFPVIDWLLLKRGQRQLREMVCIFEEASENTKRALDPTDTRIRLILKSKRKAEKDPSYEWGFATGRTVHRDHSKSGMILYEQIIVILKRRKIR</sequence>
<accession>A0A8E2EUQ2</accession>
<evidence type="ECO:0000313" key="2">
    <source>
        <dbReference type="Proteomes" id="UP000250140"/>
    </source>
</evidence>
<organism evidence="1 2">
    <name type="scientific">Glonium stellatum</name>
    <dbReference type="NCBI Taxonomy" id="574774"/>
    <lineage>
        <taxon>Eukaryota</taxon>
        <taxon>Fungi</taxon>
        <taxon>Dikarya</taxon>
        <taxon>Ascomycota</taxon>
        <taxon>Pezizomycotina</taxon>
        <taxon>Dothideomycetes</taxon>
        <taxon>Pleosporomycetidae</taxon>
        <taxon>Gloniales</taxon>
        <taxon>Gloniaceae</taxon>
        <taxon>Glonium</taxon>
    </lineage>
</organism>
<keyword evidence="2" id="KW-1185">Reference proteome</keyword>
<dbReference type="EMBL" id="KV750330">
    <property type="protein sequence ID" value="OCL05262.1"/>
    <property type="molecule type" value="Genomic_DNA"/>
</dbReference>